<protein>
    <submittedName>
        <fullName evidence="8">PLP-dependent aminotransferase family protein</fullName>
    </submittedName>
</protein>
<dbReference type="RefSeq" id="WP_311787483.1">
    <property type="nucleotide sequence ID" value="NZ_JALDYY010000009.1"/>
</dbReference>
<dbReference type="Proteomes" id="UP001161580">
    <property type="component" value="Unassembled WGS sequence"/>
</dbReference>
<dbReference type="PANTHER" id="PTHR46577">
    <property type="entry name" value="HTH-TYPE TRANSCRIPTIONAL REGULATORY PROTEIN GABR"/>
    <property type="match status" value="1"/>
</dbReference>
<keyword evidence="3" id="KW-0805">Transcription regulation</keyword>
<dbReference type="InterPro" id="IPR015421">
    <property type="entry name" value="PyrdxlP-dep_Trfase_major"/>
</dbReference>
<comment type="caution">
    <text evidence="8">The sequence shown here is derived from an EMBL/GenBank/DDBJ whole genome shotgun (WGS) entry which is preliminary data.</text>
</comment>
<dbReference type="InterPro" id="IPR000524">
    <property type="entry name" value="Tscrpt_reg_HTH_GntR"/>
</dbReference>
<reference evidence="8" key="1">
    <citation type="submission" date="2022-03" db="EMBL/GenBank/DDBJ databases">
        <title>Fererhizobium litorale gen. nov., sp. nov., isolated from sandy sediments of the Sea of Japan seashore.</title>
        <authorList>
            <person name="Romanenko L."/>
            <person name="Kurilenko V."/>
            <person name="Otstavnykh N."/>
            <person name="Svetashev V."/>
            <person name="Tekutyeva L."/>
            <person name="Isaeva M."/>
            <person name="Mikhailov V."/>
        </authorList>
    </citation>
    <scope>NUCLEOTIDE SEQUENCE</scope>
    <source>
        <strain evidence="8">KMM 9576</strain>
    </source>
</reference>
<accession>A0AAE3QCE7</accession>
<keyword evidence="2" id="KW-0663">Pyridoxal phosphate</keyword>
<evidence type="ECO:0000256" key="1">
    <source>
        <dbReference type="ARBA" id="ARBA00005384"/>
    </source>
</evidence>
<dbReference type="SMART" id="SM00345">
    <property type="entry name" value="HTH_GNTR"/>
    <property type="match status" value="1"/>
</dbReference>
<dbReference type="SUPFAM" id="SSF46785">
    <property type="entry name" value="Winged helix' DNA-binding domain"/>
    <property type="match status" value="1"/>
</dbReference>
<evidence type="ECO:0000256" key="5">
    <source>
        <dbReference type="ARBA" id="ARBA00023163"/>
    </source>
</evidence>
<dbReference type="SUPFAM" id="SSF53383">
    <property type="entry name" value="PLP-dependent transferases"/>
    <property type="match status" value="1"/>
</dbReference>
<keyword evidence="4" id="KW-0238">DNA-binding</keyword>
<evidence type="ECO:0000256" key="6">
    <source>
        <dbReference type="SAM" id="MobiDB-lite"/>
    </source>
</evidence>
<organism evidence="8 9">
    <name type="scientific">Ferirhizobium litorale</name>
    <dbReference type="NCBI Taxonomy" id="2927786"/>
    <lineage>
        <taxon>Bacteria</taxon>
        <taxon>Pseudomonadati</taxon>
        <taxon>Pseudomonadota</taxon>
        <taxon>Alphaproteobacteria</taxon>
        <taxon>Hyphomicrobiales</taxon>
        <taxon>Rhizobiaceae</taxon>
        <taxon>Ferirhizobium</taxon>
    </lineage>
</organism>
<evidence type="ECO:0000256" key="4">
    <source>
        <dbReference type="ARBA" id="ARBA00023125"/>
    </source>
</evidence>
<dbReference type="GO" id="GO:0030170">
    <property type="term" value="F:pyridoxal phosphate binding"/>
    <property type="evidence" value="ECO:0007669"/>
    <property type="project" value="InterPro"/>
</dbReference>
<dbReference type="PANTHER" id="PTHR46577:SF1">
    <property type="entry name" value="HTH-TYPE TRANSCRIPTIONAL REGULATORY PROTEIN GABR"/>
    <property type="match status" value="1"/>
</dbReference>
<dbReference type="EMBL" id="JALDYZ010000007">
    <property type="protein sequence ID" value="MDI7923162.1"/>
    <property type="molecule type" value="Genomic_DNA"/>
</dbReference>
<keyword evidence="5" id="KW-0804">Transcription</keyword>
<evidence type="ECO:0000256" key="3">
    <source>
        <dbReference type="ARBA" id="ARBA00023015"/>
    </source>
</evidence>
<keyword evidence="8" id="KW-0032">Aminotransferase</keyword>
<dbReference type="GO" id="GO:0003700">
    <property type="term" value="F:DNA-binding transcription factor activity"/>
    <property type="evidence" value="ECO:0007669"/>
    <property type="project" value="InterPro"/>
</dbReference>
<keyword evidence="9" id="KW-1185">Reference proteome</keyword>
<dbReference type="Pfam" id="PF00392">
    <property type="entry name" value="GntR"/>
    <property type="match status" value="1"/>
</dbReference>
<dbReference type="GO" id="GO:0003677">
    <property type="term" value="F:DNA binding"/>
    <property type="evidence" value="ECO:0007669"/>
    <property type="project" value="UniProtKB-KW"/>
</dbReference>
<keyword evidence="8" id="KW-0808">Transferase</keyword>
<dbReference type="GO" id="GO:0008483">
    <property type="term" value="F:transaminase activity"/>
    <property type="evidence" value="ECO:0007669"/>
    <property type="project" value="UniProtKB-KW"/>
</dbReference>
<dbReference type="InterPro" id="IPR015424">
    <property type="entry name" value="PyrdxlP-dep_Trfase"/>
</dbReference>
<dbReference type="InterPro" id="IPR051446">
    <property type="entry name" value="HTH_trans_reg/aminotransferase"/>
</dbReference>
<dbReference type="InterPro" id="IPR036390">
    <property type="entry name" value="WH_DNA-bd_sf"/>
</dbReference>
<comment type="similarity">
    <text evidence="1">In the C-terminal section; belongs to the class-I pyridoxal-phosphate-dependent aminotransferase family.</text>
</comment>
<dbReference type="InterPro" id="IPR036388">
    <property type="entry name" value="WH-like_DNA-bd_sf"/>
</dbReference>
<feature type="region of interest" description="Disordered" evidence="6">
    <location>
        <begin position="1"/>
        <end position="27"/>
    </location>
</feature>
<gene>
    <name evidence="8" type="ORF">MRS75_13840</name>
</gene>
<feature type="compositionally biased region" description="Basic and acidic residues" evidence="6">
    <location>
        <begin position="1"/>
        <end position="23"/>
    </location>
</feature>
<evidence type="ECO:0000256" key="2">
    <source>
        <dbReference type="ARBA" id="ARBA00022898"/>
    </source>
</evidence>
<proteinExistence type="inferred from homology"/>
<dbReference type="InterPro" id="IPR004839">
    <property type="entry name" value="Aminotransferase_I/II_large"/>
</dbReference>
<evidence type="ECO:0000313" key="9">
    <source>
        <dbReference type="Proteomes" id="UP001161580"/>
    </source>
</evidence>
<dbReference type="CDD" id="cd07377">
    <property type="entry name" value="WHTH_GntR"/>
    <property type="match status" value="1"/>
</dbReference>
<name>A0AAE3QCE7_9HYPH</name>
<feature type="domain" description="HTH gntR-type" evidence="7">
    <location>
        <begin position="22"/>
        <end position="90"/>
    </location>
</feature>
<dbReference type="Gene3D" id="1.10.10.10">
    <property type="entry name" value="Winged helix-like DNA-binding domain superfamily/Winged helix DNA-binding domain"/>
    <property type="match status" value="1"/>
</dbReference>
<evidence type="ECO:0000313" key="8">
    <source>
        <dbReference type="EMBL" id="MDI7923162.1"/>
    </source>
</evidence>
<dbReference type="AlphaFoldDB" id="A0AAE3QCE7"/>
<evidence type="ECO:0000259" key="7">
    <source>
        <dbReference type="PROSITE" id="PS50949"/>
    </source>
</evidence>
<dbReference type="CDD" id="cd00609">
    <property type="entry name" value="AAT_like"/>
    <property type="match status" value="1"/>
</dbReference>
<sequence length="471" mass="50317">MEQGHENKDNGPWRPRLDPESRSKANGVADALEQDIRAGILRPGDRLPTQRDIARALRMDLTTITRAFNEARRRGLISATVGRGTFVNGGAILDERPRQQTERPLDLSMNIPPQPDSAALARRLPDTITRLLQSEQGRSLFGYQESGGTEADRFAGALWLAPLLGTVDLRRVVVTAGSQNALDGICACLVPAGGTIAAPVFTYPGLRAVAAARGLRLAGIAMDADGILPDALEALCAAEKPDALYLVPTIDNPTTSTLPLQRREAIVATARRYDVPIIEDDPYGMLPEPVVGPLGSLAPERTWYISALSKCVSPVLRIAYVAMPDRLAADGLAAVIRSTSLMVSPLLAAVASDWITTGLIDTITRTIRTENSERQEIAAAALGDRRYFYHPQGHHLWLPLPGGWNATAFAAEAERSGLSVVPAESFALAPSASSAVRVSLGPPADRVVLKRALDLLNALLAAGTPAPRTIV</sequence>
<dbReference type="Gene3D" id="3.40.640.10">
    <property type="entry name" value="Type I PLP-dependent aspartate aminotransferase-like (Major domain)"/>
    <property type="match status" value="1"/>
</dbReference>
<dbReference type="Pfam" id="PF00155">
    <property type="entry name" value="Aminotran_1_2"/>
    <property type="match status" value="1"/>
</dbReference>
<dbReference type="PROSITE" id="PS50949">
    <property type="entry name" value="HTH_GNTR"/>
    <property type="match status" value="1"/>
</dbReference>